<reference evidence="2" key="1">
    <citation type="submission" date="2017-05" db="EMBL/GenBank/DDBJ databases">
        <authorList>
            <person name="Barney B.M."/>
        </authorList>
    </citation>
    <scope>NUCLEOTIDE SEQUENCE [LARGE SCALE GENOMIC DNA]</scope>
    <source>
        <strain evidence="2">PSBB022</strain>
    </source>
</reference>
<evidence type="ECO:0008006" key="3">
    <source>
        <dbReference type="Google" id="ProtNLM"/>
    </source>
</evidence>
<proteinExistence type="predicted"/>
<evidence type="ECO:0000313" key="1">
    <source>
        <dbReference type="EMBL" id="OZY87998.1"/>
    </source>
</evidence>
<comment type="caution">
    <text evidence="1">The sequence shown here is derived from an EMBL/GenBank/DDBJ whole genome shotgun (WGS) entry which is preliminary data.</text>
</comment>
<name>A0A266QDN5_9GAMM</name>
<gene>
    <name evidence="1" type="ORF">CBP51_09715</name>
</gene>
<dbReference type="SUPFAM" id="SSF56935">
    <property type="entry name" value="Porins"/>
    <property type="match status" value="1"/>
</dbReference>
<dbReference type="EMBL" id="NHNI01000001">
    <property type="protein sequence ID" value="OZY87998.1"/>
    <property type="molecule type" value="Genomic_DNA"/>
</dbReference>
<keyword evidence="2" id="KW-1185">Reference proteome</keyword>
<evidence type="ECO:0000313" key="2">
    <source>
        <dbReference type="Proteomes" id="UP000216101"/>
    </source>
</evidence>
<dbReference type="Proteomes" id="UP000216101">
    <property type="component" value="Unassembled WGS sequence"/>
</dbReference>
<dbReference type="AlphaFoldDB" id="A0A266QDN5"/>
<protein>
    <recommendedName>
        <fullName evidence="3">Porin domain-containing protein</fullName>
    </recommendedName>
</protein>
<sequence length="404" mass="45590">MLAPALACANVEHRFSGFATLGLVANTNEALVFRRDVSQDDGSYDGSIEWKNDSLIGAQWDGRWNHQIETTVQLVAKERFNSGLEESLEWAFVRYRPFDGVDLRLGRMGADIFMLSDYRQVGYAYPWARPPHDFYGLLSIFHIDGVDLAKRIDLNGTTLTLRGFYGNHDQKFPVGVRSEAHSRLDFNAGGLSLIAERDHWKLRYTYADLKINNDATGSLVIGLDSFAPYWPEAAALADMAATYKRHFSYHDFGISYDNNTWWVQAEYSSVHSEIGVVPQSDRAYLSIGRRFDQFSLYALTGRATPRSRQVEVEVPTGLPDPWTAYAAQLAQITEASLNGVRINQSSVGAGVRWDFAAKMALKLQVEEFRIDVNGTNLWLRTDPRVPITTPQQARVTSLTWDILF</sequence>
<organism evidence="1 2">
    <name type="scientific">Cellvibrio mixtus</name>
    <dbReference type="NCBI Taxonomy" id="39650"/>
    <lineage>
        <taxon>Bacteria</taxon>
        <taxon>Pseudomonadati</taxon>
        <taxon>Pseudomonadota</taxon>
        <taxon>Gammaproteobacteria</taxon>
        <taxon>Cellvibrionales</taxon>
        <taxon>Cellvibrionaceae</taxon>
        <taxon>Cellvibrio</taxon>
    </lineage>
</organism>
<accession>A0A266QDN5</accession>